<feature type="transmembrane region" description="Helical" evidence="10">
    <location>
        <begin position="187"/>
        <end position="209"/>
    </location>
</feature>
<evidence type="ECO:0000256" key="8">
    <source>
        <dbReference type="ARBA" id="ARBA00022989"/>
    </source>
</evidence>
<evidence type="ECO:0000256" key="3">
    <source>
        <dbReference type="ARBA" id="ARBA00010072"/>
    </source>
</evidence>
<dbReference type="SUPFAM" id="SSF161098">
    <property type="entry name" value="MetI-like"/>
    <property type="match status" value="1"/>
</dbReference>
<dbReference type="GO" id="GO:0043190">
    <property type="term" value="C:ATP-binding cassette (ABC) transporter complex"/>
    <property type="evidence" value="ECO:0007669"/>
    <property type="project" value="InterPro"/>
</dbReference>
<evidence type="ECO:0000256" key="1">
    <source>
        <dbReference type="ARBA" id="ARBA00003159"/>
    </source>
</evidence>
<keyword evidence="4 10" id="KW-0813">Transport</keyword>
<evidence type="ECO:0000256" key="10">
    <source>
        <dbReference type="RuleBase" id="RU363032"/>
    </source>
</evidence>
<name>A0A2N8RCU4_STUST</name>
<dbReference type="AlphaFoldDB" id="A0A2N8RCU4"/>
<dbReference type="RefSeq" id="WP_102820867.1">
    <property type="nucleotide sequence ID" value="NZ_JAMOHR010000010.1"/>
</dbReference>
<dbReference type="GO" id="GO:0022857">
    <property type="term" value="F:transmembrane transporter activity"/>
    <property type="evidence" value="ECO:0007669"/>
    <property type="project" value="InterPro"/>
</dbReference>
<dbReference type="InterPro" id="IPR000515">
    <property type="entry name" value="MetI-like"/>
</dbReference>
<evidence type="ECO:0000256" key="6">
    <source>
        <dbReference type="ARBA" id="ARBA00022692"/>
    </source>
</evidence>
<dbReference type="Gene3D" id="1.10.3720.10">
    <property type="entry name" value="MetI-like"/>
    <property type="match status" value="1"/>
</dbReference>
<protein>
    <submittedName>
        <fullName evidence="12">Amino acid ABC transporter permease</fullName>
    </submittedName>
</protein>
<evidence type="ECO:0000256" key="9">
    <source>
        <dbReference type="ARBA" id="ARBA00023136"/>
    </source>
</evidence>
<evidence type="ECO:0000259" key="11">
    <source>
        <dbReference type="PROSITE" id="PS50928"/>
    </source>
</evidence>
<dbReference type="InterPro" id="IPR043429">
    <property type="entry name" value="ArtM/GltK/GlnP/TcyL/YhdX-like"/>
</dbReference>
<evidence type="ECO:0000256" key="5">
    <source>
        <dbReference type="ARBA" id="ARBA00022475"/>
    </source>
</evidence>
<comment type="function">
    <text evidence="1">Part of the binding-protein-dependent transport system for glutamine; probably responsible for the translocation of the substrate across the membrane.</text>
</comment>
<dbReference type="NCBIfam" id="TIGR01726">
    <property type="entry name" value="HEQRo_perm_3TM"/>
    <property type="match status" value="1"/>
</dbReference>
<comment type="similarity">
    <text evidence="3">Belongs to the binding-protein-dependent transport system permease family. HisMQ subfamily.</text>
</comment>
<dbReference type="InterPro" id="IPR035906">
    <property type="entry name" value="MetI-like_sf"/>
</dbReference>
<evidence type="ECO:0000313" key="12">
    <source>
        <dbReference type="EMBL" id="PNF58908.1"/>
    </source>
</evidence>
<reference evidence="12 13" key="1">
    <citation type="submission" date="2018-01" db="EMBL/GenBank/DDBJ databases">
        <title>Denitrification phenotypes of diverse strains of Pseudomonas stutzeri.</title>
        <authorList>
            <person name="Milligan D.A."/>
            <person name="Bergaust L."/>
            <person name="Bakken L.R."/>
            <person name="Frostegard A."/>
        </authorList>
    </citation>
    <scope>NUCLEOTIDE SEQUENCE [LARGE SCALE GENOMIC DNA]</scope>
    <source>
        <strain evidence="12 13">CCUG 44592</strain>
    </source>
</reference>
<accession>A0A2N8RCU4</accession>
<comment type="caution">
    <text evidence="12">The sequence shown here is derived from an EMBL/GenBank/DDBJ whole genome shotgun (WGS) entry which is preliminary data.</text>
</comment>
<dbReference type="PANTHER" id="PTHR30614:SF20">
    <property type="entry name" value="GLUTAMINE TRANSPORT SYSTEM PERMEASE PROTEIN GLNP"/>
    <property type="match status" value="1"/>
</dbReference>
<evidence type="ECO:0000256" key="7">
    <source>
        <dbReference type="ARBA" id="ARBA00022970"/>
    </source>
</evidence>
<gene>
    <name evidence="12" type="ORF">CXK99_13320</name>
</gene>
<feature type="transmembrane region" description="Helical" evidence="10">
    <location>
        <begin position="20"/>
        <end position="43"/>
    </location>
</feature>
<dbReference type="Pfam" id="PF00528">
    <property type="entry name" value="BPD_transp_1"/>
    <property type="match status" value="1"/>
</dbReference>
<dbReference type="PANTHER" id="PTHR30614">
    <property type="entry name" value="MEMBRANE COMPONENT OF AMINO ACID ABC TRANSPORTER"/>
    <property type="match status" value="1"/>
</dbReference>
<keyword evidence="9 10" id="KW-0472">Membrane</keyword>
<keyword evidence="6 10" id="KW-0812">Transmembrane</keyword>
<evidence type="ECO:0000256" key="2">
    <source>
        <dbReference type="ARBA" id="ARBA00004429"/>
    </source>
</evidence>
<sequence length="216" mass="23227">MFDFSAVIPHLPQLLVGLASTLLVSLTAIALGLVFGWAICLGLTGHRAWLCRVCAVYVSFFRGTPLLVQLILVFYALPAAGISLPPLAAAVLALTLNTAAFQGEILRSGFQMLPQGQLEAARDLGLSPLQTLLQVQIPQVLRSMLPALTNETIDIIKNSALVSAVAVHELMRTAQTLASTTYRPIEFFAVAGLLYLLVTLCTGRLSSWLEARLRTA</sequence>
<dbReference type="GO" id="GO:0006865">
    <property type="term" value="P:amino acid transport"/>
    <property type="evidence" value="ECO:0007669"/>
    <property type="project" value="UniProtKB-KW"/>
</dbReference>
<keyword evidence="5" id="KW-1003">Cell membrane</keyword>
<dbReference type="PROSITE" id="PS50928">
    <property type="entry name" value="ABC_TM1"/>
    <property type="match status" value="1"/>
</dbReference>
<dbReference type="CDD" id="cd06261">
    <property type="entry name" value="TM_PBP2"/>
    <property type="match status" value="1"/>
</dbReference>
<keyword evidence="8 10" id="KW-1133">Transmembrane helix</keyword>
<dbReference type="Proteomes" id="UP000236003">
    <property type="component" value="Unassembled WGS sequence"/>
</dbReference>
<organism evidence="12 13">
    <name type="scientific">Stutzerimonas stutzeri</name>
    <name type="common">Pseudomonas stutzeri</name>
    <dbReference type="NCBI Taxonomy" id="316"/>
    <lineage>
        <taxon>Bacteria</taxon>
        <taxon>Pseudomonadati</taxon>
        <taxon>Pseudomonadota</taxon>
        <taxon>Gammaproteobacteria</taxon>
        <taxon>Pseudomonadales</taxon>
        <taxon>Pseudomonadaceae</taxon>
        <taxon>Stutzerimonas</taxon>
    </lineage>
</organism>
<feature type="domain" description="ABC transmembrane type-1" evidence="11">
    <location>
        <begin position="18"/>
        <end position="206"/>
    </location>
</feature>
<evidence type="ECO:0000313" key="13">
    <source>
        <dbReference type="Proteomes" id="UP000236003"/>
    </source>
</evidence>
<feature type="transmembrane region" description="Helical" evidence="10">
    <location>
        <begin position="55"/>
        <end position="77"/>
    </location>
</feature>
<keyword evidence="7" id="KW-0029">Amino-acid transport</keyword>
<dbReference type="EMBL" id="POUM01000011">
    <property type="protein sequence ID" value="PNF58908.1"/>
    <property type="molecule type" value="Genomic_DNA"/>
</dbReference>
<proteinExistence type="inferred from homology"/>
<evidence type="ECO:0000256" key="4">
    <source>
        <dbReference type="ARBA" id="ARBA00022448"/>
    </source>
</evidence>
<comment type="subcellular location">
    <subcellularLocation>
        <location evidence="2">Cell inner membrane</location>
        <topology evidence="2">Multi-pass membrane protein</topology>
    </subcellularLocation>
    <subcellularLocation>
        <location evidence="10">Cell membrane</location>
        <topology evidence="10">Multi-pass membrane protein</topology>
    </subcellularLocation>
</comment>
<dbReference type="InterPro" id="IPR010065">
    <property type="entry name" value="AA_ABC_transptr_permease_3TM"/>
</dbReference>